<dbReference type="SUPFAM" id="SSF51569">
    <property type="entry name" value="Aldolase"/>
    <property type="match status" value="1"/>
</dbReference>
<dbReference type="Gene3D" id="3.20.20.70">
    <property type="entry name" value="Aldolase class I"/>
    <property type="match status" value="1"/>
</dbReference>
<evidence type="ECO:0000313" key="4">
    <source>
        <dbReference type="Proteomes" id="UP001385951"/>
    </source>
</evidence>
<proteinExistence type="predicted"/>
<dbReference type="EMBL" id="JASBNA010000004">
    <property type="protein sequence ID" value="KAK7692847.1"/>
    <property type="molecule type" value="Genomic_DNA"/>
</dbReference>
<feature type="region of interest" description="Disordered" evidence="2">
    <location>
        <begin position="1"/>
        <end position="25"/>
    </location>
</feature>
<reference evidence="3 4" key="1">
    <citation type="submission" date="2022-09" db="EMBL/GenBank/DDBJ databases">
        <authorList>
            <person name="Palmer J.M."/>
        </authorList>
    </citation>
    <scope>NUCLEOTIDE SEQUENCE [LARGE SCALE GENOMIC DNA]</scope>
    <source>
        <strain evidence="3 4">DSM 7382</strain>
    </source>
</reference>
<evidence type="ECO:0000313" key="3">
    <source>
        <dbReference type="EMBL" id="KAK7692847.1"/>
    </source>
</evidence>
<evidence type="ECO:0008006" key="5">
    <source>
        <dbReference type="Google" id="ProtNLM"/>
    </source>
</evidence>
<dbReference type="InterPro" id="IPR013785">
    <property type="entry name" value="Aldolase_TIM"/>
</dbReference>
<name>A0AAW0GSE1_9APHY</name>
<dbReference type="Pfam" id="PF00701">
    <property type="entry name" value="DHDPS"/>
    <property type="match status" value="1"/>
</dbReference>
<keyword evidence="1" id="KW-0456">Lyase</keyword>
<dbReference type="AlphaFoldDB" id="A0AAW0GSE1"/>
<evidence type="ECO:0000256" key="2">
    <source>
        <dbReference type="SAM" id="MobiDB-lite"/>
    </source>
</evidence>
<protein>
    <recommendedName>
        <fullName evidence="5">Dihydrodipicolinate synthetase</fullName>
    </recommendedName>
</protein>
<dbReference type="Proteomes" id="UP001385951">
    <property type="component" value="Unassembled WGS sequence"/>
</dbReference>
<feature type="compositionally biased region" description="Polar residues" evidence="2">
    <location>
        <begin position="1"/>
        <end position="24"/>
    </location>
</feature>
<dbReference type="PANTHER" id="PTHR12128">
    <property type="entry name" value="DIHYDRODIPICOLINATE SYNTHASE"/>
    <property type="match status" value="1"/>
</dbReference>
<sequence>MSSSGINSAQATNGTNGVHATNGANGAAHSRPLKAGIYAPIPSFFQEGSEDVDLENFASHVVRLAKAGVQPLISGSMGEAIHLSHQERASLIKAGRAALDHAGFVDIPIIAGTGAGSTRETVELCVEAAQAGADYTIVIASGYFAGVLGGNKKALKAFWQEVSSKSPIPVIIYNYPGASGGIDLDSEIITELAQECPNLAGVKLTCGNVGKLTRICATVSDPAFSSLHPRKNPDAPFLVLGGFIDFLVPSTYANAHGAITGLANVAPYTIAKLFELSVQTLQDPSLLNEAQRLQGIVARADFTIAKASIAGTKYLLGQLYGYGGHPRKPLPQIEPEVAAALWAHPDTQAIVKVERELSGKI</sequence>
<dbReference type="SMART" id="SM01130">
    <property type="entry name" value="DHDPS"/>
    <property type="match status" value="1"/>
</dbReference>
<evidence type="ECO:0000256" key="1">
    <source>
        <dbReference type="ARBA" id="ARBA00023239"/>
    </source>
</evidence>
<accession>A0AAW0GSE1</accession>
<dbReference type="PANTHER" id="PTHR12128:SF66">
    <property type="entry name" value="4-HYDROXY-2-OXOGLUTARATE ALDOLASE, MITOCHONDRIAL"/>
    <property type="match status" value="1"/>
</dbReference>
<dbReference type="CDD" id="cd00408">
    <property type="entry name" value="DHDPS-like"/>
    <property type="match status" value="1"/>
</dbReference>
<organism evidence="3 4">
    <name type="scientific">Cerrena zonata</name>
    <dbReference type="NCBI Taxonomy" id="2478898"/>
    <lineage>
        <taxon>Eukaryota</taxon>
        <taxon>Fungi</taxon>
        <taxon>Dikarya</taxon>
        <taxon>Basidiomycota</taxon>
        <taxon>Agaricomycotina</taxon>
        <taxon>Agaricomycetes</taxon>
        <taxon>Polyporales</taxon>
        <taxon>Cerrenaceae</taxon>
        <taxon>Cerrena</taxon>
    </lineage>
</organism>
<keyword evidence="4" id="KW-1185">Reference proteome</keyword>
<dbReference type="InterPro" id="IPR002220">
    <property type="entry name" value="DapA-like"/>
</dbReference>
<dbReference type="GO" id="GO:0008840">
    <property type="term" value="F:4-hydroxy-tetrahydrodipicolinate synthase activity"/>
    <property type="evidence" value="ECO:0007669"/>
    <property type="project" value="TreeGrafter"/>
</dbReference>
<gene>
    <name evidence="3" type="ORF">QCA50_004482</name>
</gene>
<comment type="caution">
    <text evidence="3">The sequence shown here is derived from an EMBL/GenBank/DDBJ whole genome shotgun (WGS) entry which is preliminary data.</text>
</comment>
<dbReference type="PRINTS" id="PR00146">
    <property type="entry name" value="DHPICSNTHASE"/>
</dbReference>